<proteinExistence type="predicted"/>
<accession>Q6ZGE3</accession>
<reference evidence="2" key="1">
    <citation type="journal article" date="2005" name="Nature">
        <title>The map-based sequence of the rice genome.</title>
        <authorList>
            <consortium name="International rice genome sequencing project (IRGSP)"/>
            <person name="Matsumoto T."/>
            <person name="Wu J."/>
            <person name="Kanamori H."/>
            <person name="Katayose Y."/>
            <person name="Fujisawa M."/>
            <person name="Namiki N."/>
            <person name="Mizuno H."/>
            <person name="Yamamoto K."/>
            <person name="Antonio B.A."/>
            <person name="Baba T."/>
            <person name="Sakata K."/>
            <person name="Nagamura Y."/>
            <person name="Aoki H."/>
            <person name="Arikawa K."/>
            <person name="Arita K."/>
            <person name="Bito T."/>
            <person name="Chiden Y."/>
            <person name="Fujitsuka N."/>
            <person name="Fukunaka R."/>
            <person name="Hamada M."/>
            <person name="Harada C."/>
            <person name="Hayashi A."/>
            <person name="Hijishita S."/>
            <person name="Honda M."/>
            <person name="Hosokawa S."/>
            <person name="Ichikawa Y."/>
            <person name="Idonuma A."/>
            <person name="Iijima M."/>
            <person name="Ikeda M."/>
            <person name="Ikeno M."/>
            <person name="Ito K."/>
            <person name="Ito S."/>
            <person name="Ito T."/>
            <person name="Ito Y."/>
            <person name="Ito Y."/>
            <person name="Iwabuchi A."/>
            <person name="Kamiya K."/>
            <person name="Karasawa W."/>
            <person name="Kurita K."/>
            <person name="Katagiri S."/>
            <person name="Kikuta A."/>
            <person name="Kobayashi H."/>
            <person name="Kobayashi N."/>
            <person name="Machita K."/>
            <person name="Maehara T."/>
            <person name="Masukawa M."/>
            <person name="Mizubayashi T."/>
            <person name="Mukai Y."/>
            <person name="Nagasaki H."/>
            <person name="Nagata Y."/>
            <person name="Naito S."/>
            <person name="Nakashima M."/>
            <person name="Nakama Y."/>
            <person name="Nakamichi Y."/>
            <person name="Nakamura M."/>
            <person name="Meguro A."/>
            <person name="Negishi M."/>
            <person name="Ohta I."/>
            <person name="Ohta T."/>
            <person name="Okamoto M."/>
            <person name="Ono N."/>
            <person name="Saji S."/>
            <person name="Sakaguchi M."/>
            <person name="Sakai K."/>
            <person name="Shibata M."/>
            <person name="Shimokawa T."/>
            <person name="Song J."/>
            <person name="Takazaki Y."/>
            <person name="Terasawa K."/>
            <person name="Tsugane M."/>
            <person name="Tsuji K."/>
            <person name="Ueda S."/>
            <person name="Waki K."/>
            <person name="Yamagata H."/>
            <person name="Yamamoto M."/>
            <person name="Yamamoto S."/>
            <person name="Yamane H."/>
            <person name="Yoshiki S."/>
            <person name="Yoshihara R."/>
            <person name="Yukawa K."/>
            <person name="Zhong H."/>
            <person name="Yano M."/>
            <person name="Yuan Q."/>
            <person name="Ouyang S."/>
            <person name="Liu J."/>
            <person name="Jones K.M."/>
            <person name="Gansberger K."/>
            <person name="Moffat K."/>
            <person name="Hill J."/>
            <person name="Bera J."/>
            <person name="Fadrosh D."/>
            <person name="Jin S."/>
            <person name="Johri S."/>
            <person name="Kim M."/>
            <person name="Overton L."/>
            <person name="Reardon M."/>
            <person name="Tsitrin T."/>
            <person name="Vuong H."/>
            <person name="Weaver B."/>
            <person name="Ciecko A."/>
            <person name="Tallon L."/>
            <person name="Jackson J."/>
            <person name="Pai G."/>
            <person name="Aken S.V."/>
            <person name="Utterback T."/>
            <person name="Reidmuller S."/>
            <person name="Feldblyum T."/>
            <person name="Hsiao J."/>
            <person name="Zismann V."/>
            <person name="Iobst S."/>
            <person name="de Vazeille A.R."/>
            <person name="Buell C.R."/>
            <person name="Ying K."/>
            <person name="Li Y."/>
            <person name="Lu T."/>
            <person name="Huang Y."/>
            <person name="Zhao Q."/>
            <person name="Feng Q."/>
            <person name="Zhang L."/>
            <person name="Zhu J."/>
            <person name="Weng Q."/>
            <person name="Mu J."/>
            <person name="Lu Y."/>
            <person name="Fan D."/>
            <person name="Liu Y."/>
            <person name="Guan J."/>
            <person name="Zhang Y."/>
            <person name="Yu S."/>
            <person name="Liu X."/>
            <person name="Zhang Y."/>
            <person name="Hong G."/>
            <person name="Han B."/>
            <person name="Choisne N."/>
            <person name="Demange N."/>
            <person name="Orjeda G."/>
            <person name="Samain S."/>
            <person name="Cattolico L."/>
            <person name="Pelletier E."/>
            <person name="Couloux A."/>
            <person name="Segurens B."/>
            <person name="Wincker P."/>
            <person name="D'Hont A."/>
            <person name="Scarpelli C."/>
            <person name="Weissenbach J."/>
            <person name="Salanoubat M."/>
            <person name="Quetier F."/>
            <person name="Yu Y."/>
            <person name="Kim H.R."/>
            <person name="Rambo T."/>
            <person name="Currie J."/>
            <person name="Collura K."/>
            <person name="Luo M."/>
            <person name="Yang T."/>
            <person name="Ammiraju J.S.S."/>
            <person name="Engler F."/>
            <person name="Soderlund C."/>
            <person name="Wing R.A."/>
            <person name="Palmer L.E."/>
            <person name="de la Bastide M."/>
            <person name="Spiegel L."/>
            <person name="Nascimento L."/>
            <person name="Zutavern T."/>
            <person name="O'Shaughnessy A."/>
            <person name="Dike S."/>
            <person name="Dedhia N."/>
            <person name="Preston R."/>
            <person name="Balija V."/>
            <person name="McCombie W.R."/>
            <person name="Chow T."/>
            <person name="Chen H."/>
            <person name="Chung M."/>
            <person name="Chen C."/>
            <person name="Shaw J."/>
            <person name="Wu H."/>
            <person name="Hsiao K."/>
            <person name="Chao Y."/>
            <person name="Chu M."/>
            <person name="Cheng C."/>
            <person name="Hour A."/>
            <person name="Lee P."/>
            <person name="Lin S."/>
            <person name="Lin Y."/>
            <person name="Liou J."/>
            <person name="Liu S."/>
            <person name="Hsing Y."/>
            <person name="Raghuvanshi S."/>
            <person name="Mohanty A."/>
            <person name="Bharti A.K."/>
            <person name="Gaur A."/>
            <person name="Gupta V."/>
            <person name="Kumar D."/>
            <person name="Ravi V."/>
            <person name="Vij S."/>
            <person name="Kapur A."/>
            <person name="Khurana P."/>
            <person name="Khurana P."/>
            <person name="Khurana J.P."/>
            <person name="Tyagi A.K."/>
            <person name="Gaikwad K."/>
            <person name="Singh A."/>
            <person name="Dalal V."/>
            <person name="Srivastava S."/>
            <person name="Dixit A."/>
            <person name="Pal A.K."/>
            <person name="Ghazi I.A."/>
            <person name="Yadav M."/>
            <person name="Pandit A."/>
            <person name="Bhargava A."/>
            <person name="Sureshbabu K."/>
            <person name="Batra K."/>
            <person name="Sharma T.R."/>
            <person name="Mohapatra T."/>
            <person name="Singh N.K."/>
            <person name="Messing J."/>
            <person name="Nelson A.B."/>
            <person name="Fuks G."/>
            <person name="Kavchok S."/>
            <person name="Keizer G."/>
            <person name="Linton E."/>
            <person name="Llaca V."/>
            <person name="Song R."/>
            <person name="Tanyolac B."/>
            <person name="Young S."/>
            <person name="Ho-Il K."/>
            <person name="Hahn J.H."/>
            <person name="Sangsakoo G."/>
            <person name="Vanavichit A."/>
            <person name="de Mattos Luiz.A.T."/>
            <person name="Zimmer P.D."/>
            <person name="Malone G."/>
            <person name="Dellagostin O."/>
            <person name="de Oliveira A.C."/>
            <person name="Bevan M."/>
            <person name="Bancroft I."/>
            <person name="Minx P."/>
            <person name="Cordum H."/>
            <person name="Wilson R."/>
            <person name="Cheng Z."/>
            <person name="Jin W."/>
            <person name="Jiang J."/>
            <person name="Leong S.A."/>
            <person name="Iwama H."/>
            <person name="Gojobori T."/>
            <person name="Itoh T."/>
            <person name="Niimura Y."/>
            <person name="Fujii Y."/>
            <person name="Habara T."/>
            <person name="Sakai H."/>
            <person name="Sato Y."/>
            <person name="Wilson G."/>
            <person name="Kumar K."/>
            <person name="McCouch S."/>
            <person name="Juretic N."/>
            <person name="Hoen D."/>
            <person name="Wright S."/>
            <person name="Bruskiewich R."/>
            <person name="Bureau T."/>
            <person name="Miyao A."/>
            <person name="Hirochika H."/>
            <person name="Nishikawa T."/>
            <person name="Kadowaki K."/>
            <person name="Sugiura M."/>
            <person name="Burr B."/>
            <person name="Sasaki T."/>
        </authorList>
    </citation>
    <scope>NUCLEOTIDE SEQUENCE [LARGE SCALE GENOMIC DNA]</scope>
    <source>
        <strain evidence="2">cv. Nipponbare</strain>
    </source>
</reference>
<dbReference type="PANTHER" id="PTHR46477">
    <property type="entry name" value="CYSTEINE/HISTIDINE-RICH C1 DOMAIN FAMILY PROTEIN"/>
    <property type="match status" value="1"/>
</dbReference>
<gene>
    <name evidence="1" type="primary">OJ1297_D02.9</name>
</gene>
<protein>
    <submittedName>
        <fullName evidence="1">Uncharacterized protein</fullName>
    </submittedName>
</protein>
<organism evidence="1 2">
    <name type="scientific">Oryza sativa subsp. japonica</name>
    <name type="common">Rice</name>
    <dbReference type="NCBI Taxonomy" id="39947"/>
    <lineage>
        <taxon>Eukaryota</taxon>
        <taxon>Viridiplantae</taxon>
        <taxon>Streptophyta</taxon>
        <taxon>Embryophyta</taxon>
        <taxon>Tracheophyta</taxon>
        <taxon>Spermatophyta</taxon>
        <taxon>Magnoliopsida</taxon>
        <taxon>Liliopsida</taxon>
        <taxon>Poales</taxon>
        <taxon>Poaceae</taxon>
        <taxon>BOP clade</taxon>
        <taxon>Oryzoideae</taxon>
        <taxon>Oryzeae</taxon>
        <taxon>Oryzinae</taxon>
        <taxon>Oryza</taxon>
        <taxon>Oryza sativa</taxon>
    </lineage>
</organism>
<dbReference type="AlphaFoldDB" id="Q6ZGE3"/>
<evidence type="ECO:0000313" key="1">
    <source>
        <dbReference type="EMBL" id="BAC98523.1"/>
    </source>
</evidence>
<dbReference type="PANTHER" id="PTHR46477:SF8">
    <property type="entry name" value="OS08G0257100 PROTEIN"/>
    <property type="match status" value="1"/>
</dbReference>
<dbReference type="Proteomes" id="UP000000763">
    <property type="component" value="Chromosome 8"/>
</dbReference>
<reference evidence="2" key="2">
    <citation type="journal article" date="2008" name="Nucleic Acids Res.">
        <title>The rice annotation project database (RAP-DB): 2008 update.</title>
        <authorList>
            <consortium name="The rice annotation project (RAP)"/>
        </authorList>
    </citation>
    <scope>GENOME REANNOTATION</scope>
    <source>
        <strain evidence="2">cv. Nipponbare</strain>
    </source>
</reference>
<sequence>MIEFAGEQEILLTGDNRSDQAGAAGQIGAMCAVILMPRENVADDESGVNLGEDDVRMIRISYGFVKFVYHCSVRGFVYHCSGTNLNLHPCCASLQGPITLDGHDFDVRAPRKCSLCKKEKGPDRELWCYHTNINGEGVYLHVACVKHLAGKRWQAGREKKHGGQIMLASKELMMKEGPLKSISSEQDRIVVGGVVRIIISVIFGDPTANKGDNARVALSLQGLADLFSIQS</sequence>
<name>Q6ZGE3_ORYSJ</name>
<dbReference type="EMBL" id="AP004137">
    <property type="protein sequence ID" value="BAC98523.1"/>
    <property type="molecule type" value="Genomic_DNA"/>
</dbReference>
<evidence type="ECO:0000313" key="2">
    <source>
        <dbReference type="Proteomes" id="UP000000763"/>
    </source>
</evidence>